<reference evidence="2" key="1">
    <citation type="submission" date="2014-11" db="EMBL/GenBank/DDBJ databases">
        <authorList>
            <person name="Amaro Gonzalez C."/>
        </authorList>
    </citation>
    <scope>NUCLEOTIDE SEQUENCE</scope>
</reference>
<proteinExistence type="predicted"/>
<reference evidence="2" key="2">
    <citation type="journal article" date="2015" name="Fish Shellfish Immunol.">
        <title>Early steps in the European eel (Anguilla anguilla)-Vibrio vulnificus interaction in the gills: Role of the RtxA13 toxin.</title>
        <authorList>
            <person name="Callol A."/>
            <person name="Pajuelo D."/>
            <person name="Ebbesson L."/>
            <person name="Teles M."/>
            <person name="MacKenzie S."/>
            <person name="Amaro C."/>
        </authorList>
    </citation>
    <scope>NUCLEOTIDE SEQUENCE</scope>
</reference>
<dbReference type="AlphaFoldDB" id="A0A0E9QGT7"/>
<accession>A0A0E9QGT7</accession>
<dbReference type="EMBL" id="GBXM01093027">
    <property type="protein sequence ID" value="JAH15550.1"/>
    <property type="molecule type" value="Transcribed_RNA"/>
</dbReference>
<organism evidence="2">
    <name type="scientific">Anguilla anguilla</name>
    <name type="common">European freshwater eel</name>
    <name type="synonym">Muraena anguilla</name>
    <dbReference type="NCBI Taxonomy" id="7936"/>
    <lineage>
        <taxon>Eukaryota</taxon>
        <taxon>Metazoa</taxon>
        <taxon>Chordata</taxon>
        <taxon>Craniata</taxon>
        <taxon>Vertebrata</taxon>
        <taxon>Euteleostomi</taxon>
        <taxon>Actinopterygii</taxon>
        <taxon>Neopterygii</taxon>
        <taxon>Teleostei</taxon>
        <taxon>Anguilliformes</taxon>
        <taxon>Anguillidae</taxon>
        <taxon>Anguilla</taxon>
    </lineage>
</organism>
<evidence type="ECO:0000313" key="2">
    <source>
        <dbReference type="EMBL" id="JAH15550.1"/>
    </source>
</evidence>
<protein>
    <submittedName>
        <fullName evidence="2">Uncharacterized protein</fullName>
    </submittedName>
</protein>
<name>A0A0E9QGT7_ANGAN</name>
<sequence length="39" mass="4025">MRGSAERQAGSHGNGLPAGHRAALVSPSTPAGMLLQRQR</sequence>
<evidence type="ECO:0000256" key="1">
    <source>
        <dbReference type="SAM" id="MobiDB-lite"/>
    </source>
</evidence>
<feature type="region of interest" description="Disordered" evidence="1">
    <location>
        <begin position="1"/>
        <end position="39"/>
    </location>
</feature>